<evidence type="ECO:0000256" key="6">
    <source>
        <dbReference type="ARBA" id="ARBA00022989"/>
    </source>
</evidence>
<organism evidence="11">
    <name type="scientific">marine metagenome</name>
    <dbReference type="NCBI Taxonomy" id="408172"/>
    <lineage>
        <taxon>unclassified sequences</taxon>
        <taxon>metagenomes</taxon>
        <taxon>ecological metagenomes</taxon>
    </lineage>
</organism>
<evidence type="ECO:0000313" key="11">
    <source>
        <dbReference type="EMBL" id="SVA81663.1"/>
    </source>
</evidence>
<evidence type="ECO:0000256" key="1">
    <source>
        <dbReference type="ARBA" id="ARBA00004429"/>
    </source>
</evidence>
<dbReference type="InterPro" id="IPR042094">
    <property type="entry name" value="T2SS_GspF_sf"/>
</dbReference>
<feature type="transmembrane region" description="Helical" evidence="9">
    <location>
        <begin position="243"/>
        <end position="262"/>
    </location>
</feature>
<dbReference type="InterPro" id="IPR003004">
    <property type="entry name" value="GspF/PilC"/>
</dbReference>
<evidence type="ECO:0000256" key="4">
    <source>
        <dbReference type="ARBA" id="ARBA00022519"/>
    </source>
</evidence>
<feature type="domain" description="Type II secretion system protein GspF" evidence="10">
    <location>
        <begin position="294"/>
        <end position="414"/>
    </location>
</feature>
<evidence type="ECO:0000256" key="3">
    <source>
        <dbReference type="ARBA" id="ARBA00022475"/>
    </source>
</evidence>
<comment type="similarity">
    <text evidence="2">Belongs to the GSP F family.</text>
</comment>
<keyword evidence="7 9" id="KW-0472">Membrane</keyword>
<keyword evidence="6 9" id="KW-1133">Transmembrane helix</keyword>
<dbReference type="InterPro" id="IPR018076">
    <property type="entry name" value="T2SS_GspF_dom"/>
</dbReference>
<dbReference type="EMBL" id="UINC01019298">
    <property type="protein sequence ID" value="SVA81663.1"/>
    <property type="molecule type" value="Genomic_DNA"/>
</dbReference>
<keyword evidence="4" id="KW-0997">Cell inner membrane</keyword>
<name>A0A381YYK6_9ZZZZ</name>
<protein>
    <recommendedName>
        <fullName evidence="10">Type II secretion system protein GspF domain-containing protein</fullName>
    </recommendedName>
</protein>
<dbReference type="PANTHER" id="PTHR30012:SF0">
    <property type="entry name" value="TYPE II SECRETION SYSTEM PROTEIN F-RELATED"/>
    <property type="match status" value="1"/>
</dbReference>
<dbReference type="Pfam" id="PF00482">
    <property type="entry name" value="T2SSF"/>
    <property type="match status" value="2"/>
</dbReference>
<evidence type="ECO:0000256" key="9">
    <source>
        <dbReference type="SAM" id="Phobius"/>
    </source>
</evidence>
<evidence type="ECO:0000256" key="2">
    <source>
        <dbReference type="ARBA" id="ARBA00005745"/>
    </source>
</evidence>
<dbReference type="GO" id="GO:0005886">
    <property type="term" value="C:plasma membrane"/>
    <property type="evidence" value="ECO:0007669"/>
    <property type="project" value="UniProtKB-SubCell"/>
</dbReference>
<dbReference type="PANTHER" id="PTHR30012">
    <property type="entry name" value="GENERAL SECRETION PATHWAY PROTEIN"/>
    <property type="match status" value="1"/>
</dbReference>
<gene>
    <name evidence="11" type="ORF">METZ01_LOCUS134517</name>
</gene>
<dbReference type="AlphaFoldDB" id="A0A381YYK6"/>
<dbReference type="PRINTS" id="PR00812">
    <property type="entry name" value="BCTERIALGSPF"/>
</dbReference>
<evidence type="ECO:0000256" key="8">
    <source>
        <dbReference type="SAM" id="MobiDB-lite"/>
    </source>
</evidence>
<evidence type="ECO:0000259" key="10">
    <source>
        <dbReference type="Pfam" id="PF00482"/>
    </source>
</evidence>
<dbReference type="Gene3D" id="1.20.81.30">
    <property type="entry name" value="Type II secretion system (T2SS), domain F"/>
    <property type="match status" value="2"/>
</dbReference>
<sequence>MAQFSYKARSRSGQVKQGVLESADRAGALSILQRDGLFPVSVQAAKGKPEKVARAAKAAAPKPLKEGRRKGRLFGRKNRKPKLQDSATWMLQLANLLRSGMPLTMALNSMVSISGKGISEEVAIGLKQDVNEGKTLSEAMAKNPIIFNEMSVNMVRAGEESGALEQVLRRLAEHFKRFAEVQSKFTAAMIYPAIVGLVGFVIVLFFMTFMLPKFTEIFDSFNATLPKSTQLLMSVGELAVNPVFWIVLFVVVMAGSILFIRYKATDNGRRKIDDIKLRLPVLGKVMRLNLFGQFARTLSTLLTNGVPVLTALRITRDVIPNVIIKDAIVMAREAVTDGKSLAEPLARSELFPKLMIDLVRIGEDTGDVPGALENLALTYENELELELRVMTNLIEPAMIIIMAVGVGGLLFSILQALFTITNNIAR</sequence>
<feature type="domain" description="Type II secretion system protein GspF" evidence="10">
    <location>
        <begin position="90"/>
        <end position="212"/>
    </location>
</feature>
<keyword evidence="3" id="KW-1003">Cell membrane</keyword>
<feature type="transmembrane region" description="Helical" evidence="9">
    <location>
        <begin position="185"/>
        <end position="211"/>
    </location>
</feature>
<keyword evidence="5 9" id="KW-0812">Transmembrane</keyword>
<feature type="region of interest" description="Disordered" evidence="8">
    <location>
        <begin position="56"/>
        <end position="80"/>
    </location>
</feature>
<accession>A0A381YYK6</accession>
<dbReference type="FunFam" id="1.20.81.30:FF:000001">
    <property type="entry name" value="Type II secretion system protein F"/>
    <property type="match status" value="2"/>
</dbReference>
<feature type="transmembrane region" description="Helical" evidence="9">
    <location>
        <begin position="397"/>
        <end position="418"/>
    </location>
</feature>
<reference evidence="11" key="1">
    <citation type="submission" date="2018-05" db="EMBL/GenBank/DDBJ databases">
        <authorList>
            <person name="Lanie J.A."/>
            <person name="Ng W.-L."/>
            <person name="Kazmierczak K.M."/>
            <person name="Andrzejewski T.M."/>
            <person name="Davidsen T.M."/>
            <person name="Wayne K.J."/>
            <person name="Tettelin H."/>
            <person name="Glass J.I."/>
            <person name="Rusch D."/>
            <person name="Podicherti R."/>
            <person name="Tsui H.-C.T."/>
            <person name="Winkler M.E."/>
        </authorList>
    </citation>
    <scope>NUCLEOTIDE SEQUENCE</scope>
</reference>
<proteinExistence type="inferred from homology"/>
<evidence type="ECO:0000256" key="7">
    <source>
        <dbReference type="ARBA" id="ARBA00023136"/>
    </source>
</evidence>
<evidence type="ECO:0000256" key="5">
    <source>
        <dbReference type="ARBA" id="ARBA00022692"/>
    </source>
</evidence>
<comment type="subcellular location">
    <subcellularLocation>
        <location evidence="1">Cell inner membrane</location>
        <topology evidence="1">Multi-pass membrane protein</topology>
    </subcellularLocation>
</comment>
<feature type="compositionally biased region" description="Basic residues" evidence="8">
    <location>
        <begin position="67"/>
        <end position="80"/>
    </location>
</feature>